<comment type="similarity">
    <text evidence="7">Belongs to the binding-protein-dependent transport system permease family.</text>
</comment>
<feature type="transmembrane region" description="Helical" evidence="7">
    <location>
        <begin position="260"/>
        <end position="281"/>
    </location>
</feature>
<evidence type="ECO:0000256" key="5">
    <source>
        <dbReference type="ARBA" id="ARBA00022989"/>
    </source>
</evidence>
<dbReference type="Proteomes" id="UP001596378">
    <property type="component" value="Unassembled WGS sequence"/>
</dbReference>
<dbReference type="SUPFAM" id="SSF161098">
    <property type="entry name" value="MetI-like"/>
    <property type="match status" value="1"/>
</dbReference>
<dbReference type="PROSITE" id="PS50928">
    <property type="entry name" value="ABC_TM1"/>
    <property type="match status" value="1"/>
</dbReference>
<dbReference type="InterPro" id="IPR035906">
    <property type="entry name" value="MetI-like_sf"/>
</dbReference>
<dbReference type="InterPro" id="IPR050809">
    <property type="entry name" value="UgpAE/MalFG_permease"/>
</dbReference>
<dbReference type="InterPro" id="IPR000515">
    <property type="entry name" value="MetI-like"/>
</dbReference>
<dbReference type="Gene3D" id="1.10.3720.10">
    <property type="entry name" value="MetI-like"/>
    <property type="match status" value="1"/>
</dbReference>
<dbReference type="EMBL" id="JBHTAI010000015">
    <property type="protein sequence ID" value="MFC7151327.1"/>
    <property type="molecule type" value="Genomic_DNA"/>
</dbReference>
<sequence>MRQDKVLYLLLLVPLLHIFVFRYLPIFGLSIAFKDFNIIDGIFGSKWVGFKWFQNLFASGNFEQLLRNSLLLSFATLLFTFPAPIVLAISFNELGGKLFKRFAQTVSYLPYFISPVVVVGLMSELLSPNSGVVNALLGKLGIDPIFFMSEAGWFRTLYVSSEVWQTTGFMAIIYMAAISGIAPDLYEAADMDGAGRLRKIWHVTLPGIAPTIVILLLMKLGNFMDVGFEKVLLMYSPATYETADIFDTFVYRRGLGGMDYSFATATGLFKSLIAFVLVVTANRISRKVTSSGLW</sequence>
<evidence type="ECO:0000313" key="10">
    <source>
        <dbReference type="Proteomes" id="UP001596378"/>
    </source>
</evidence>
<evidence type="ECO:0000256" key="6">
    <source>
        <dbReference type="ARBA" id="ARBA00023136"/>
    </source>
</evidence>
<evidence type="ECO:0000259" key="8">
    <source>
        <dbReference type="PROSITE" id="PS50928"/>
    </source>
</evidence>
<keyword evidence="10" id="KW-1185">Reference proteome</keyword>
<keyword evidence="6 7" id="KW-0472">Membrane</keyword>
<feature type="transmembrane region" description="Helical" evidence="7">
    <location>
        <begin position="70"/>
        <end position="90"/>
    </location>
</feature>
<dbReference type="RefSeq" id="WP_378047858.1">
    <property type="nucleotide sequence ID" value="NZ_JBHMDN010000015.1"/>
</dbReference>
<evidence type="ECO:0000313" key="9">
    <source>
        <dbReference type="EMBL" id="MFC7151327.1"/>
    </source>
</evidence>
<comment type="caution">
    <text evidence="9">The sequence shown here is derived from an EMBL/GenBank/DDBJ whole genome shotgun (WGS) entry which is preliminary data.</text>
</comment>
<dbReference type="PANTHER" id="PTHR43227:SF11">
    <property type="entry name" value="BLL4140 PROTEIN"/>
    <property type="match status" value="1"/>
</dbReference>
<protein>
    <submittedName>
        <fullName evidence="9">ABC transporter permease</fullName>
    </submittedName>
</protein>
<dbReference type="CDD" id="cd06261">
    <property type="entry name" value="TM_PBP2"/>
    <property type="match status" value="1"/>
</dbReference>
<gene>
    <name evidence="9" type="ORF">ACFQMJ_22550</name>
</gene>
<keyword evidence="5 7" id="KW-1133">Transmembrane helix</keyword>
<keyword evidence="4 7" id="KW-0812">Transmembrane</keyword>
<feature type="transmembrane region" description="Helical" evidence="7">
    <location>
        <begin position="203"/>
        <end position="224"/>
    </location>
</feature>
<feature type="transmembrane region" description="Helical" evidence="7">
    <location>
        <begin position="163"/>
        <end position="182"/>
    </location>
</feature>
<dbReference type="Pfam" id="PF00528">
    <property type="entry name" value="BPD_transp_1"/>
    <property type="match status" value="1"/>
</dbReference>
<feature type="domain" description="ABC transmembrane type-1" evidence="8">
    <location>
        <begin position="66"/>
        <end position="281"/>
    </location>
</feature>
<dbReference type="PANTHER" id="PTHR43227">
    <property type="entry name" value="BLL4140 PROTEIN"/>
    <property type="match status" value="1"/>
</dbReference>
<feature type="transmembrane region" description="Helical" evidence="7">
    <location>
        <begin position="7"/>
        <end position="24"/>
    </location>
</feature>
<evidence type="ECO:0000256" key="1">
    <source>
        <dbReference type="ARBA" id="ARBA00004651"/>
    </source>
</evidence>
<accession>A0ABW2FDL2</accession>
<evidence type="ECO:0000256" key="7">
    <source>
        <dbReference type="RuleBase" id="RU363032"/>
    </source>
</evidence>
<evidence type="ECO:0000256" key="2">
    <source>
        <dbReference type="ARBA" id="ARBA00022448"/>
    </source>
</evidence>
<comment type="subcellular location">
    <subcellularLocation>
        <location evidence="1 7">Cell membrane</location>
        <topology evidence="1 7">Multi-pass membrane protein</topology>
    </subcellularLocation>
</comment>
<reference evidence="10" key="1">
    <citation type="journal article" date="2019" name="Int. J. Syst. Evol. Microbiol.">
        <title>The Global Catalogue of Microorganisms (GCM) 10K type strain sequencing project: providing services to taxonomists for standard genome sequencing and annotation.</title>
        <authorList>
            <consortium name="The Broad Institute Genomics Platform"/>
            <consortium name="The Broad Institute Genome Sequencing Center for Infectious Disease"/>
            <person name="Wu L."/>
            <person name="Ma J."/>
        </authorList>
    </citation>
    <scope>NUCLEOTIDE SEQUENCE [LARGE SCALE GENOMIC DNA]</scope>
    <source>
        <strain evidence="10">KCTC 12907</strain>
    </source>
</reference>
<evidence type="ECO:0000256" key="4">
    <source>
        <dbReference type="ARBA" id="ARBA00022692"/>
    </source>
</evidence>
<organism evidence="9 10">
    <name type="scientific">Cohnella cellulosilytica</name>
    <dbReference type="NCBI Taxonomy" id="986710"/>
    <lineage>
        <taxon>Bacteria</taxon>
        <taxon>Bacillati</taxon>
        <taxon>Bacillota</taxon>
        <taxon>Bacilli</taxon>
        <taxon>Bacillales</taxon>
        <taxon>Paenibacillaceae</taxon>
        <taxon>Cohnella</taxon>
    </lineage>
</organism>
<proteinExistence type="inferred from homology"/>
<keyword evidence="3" id="KW-1003">Cell membrane</keyword>
<keyword evidence="2 7" id="KW-0813">Transport</keyword>
<name>A0ABW2FDL2_9BACL</name>
<feature type="transmembrane region" description="Helical" evidence="7">
    <location>
        <begin position="102"/>
        <end position="122"/>
    </location>
</feature>
<evidence type="ECO:0000256" key="3">
    <source>
        <dbReference type="ARBA" id="ARBA00022475"/>
    </source>
</evidence>